<dbReference type="GeneID" id="70683424"/>
<reference evidence="1" key="1">
    <citation type="submission" date="2020-11" db="EMBL/GenBank/DDBJ databases">
        <title>Carbohydrate-dependent, anaerobic sulfur respiration: A novel catabolism in halophilic archaea.</title>
        <authorList>
            <person name="Sorokin D.Y."/>
            <person name="Messina E."/>
            <person name="Smedile F."/>
            <person name="La Cono V."/>
            <person name="Hallsworth J.E."/>
            <person name="Yakimov M.M."/>
        </authorList>
    </citation>
    <scope>NUCLEOTIDE SEQUENCE</scope>
    <source>
        <strain evidence="1">AArc-S</strain>
    </source>
</reference>
<dbReference type="AlphaFoldDB" id="A0A897MQL2"/>
<protein>
    <submittedName>
        <fullName evidence="1">Zn finger domain containing protein</fullName>
    </submittedName>
</protein>
<accession>A0A897MQL2</accession>
<organism evidence="1 2">
    <name type="scientific">Natranaeroarchaeum sulfidigenes</name>
    <dbReference type="NCBI Taxonomy" id="2784880"/>
    <lineage>
        <taxon>Archaea</taxon>
        <taxon>Methanobacteriati</taxon>
        <taxon>Methanobacteriota</taxon>
        <taxon>Stenosarchaea group</taxon>
        <taxon>Halobacteria</taxon>
        <taxon>Halobacteriales</taxon>
        <taxon>Natronoarchaeaceae</taxon>
        <taxon>Natranaeroarchaeum</taxon>
    </lineage>
</organism>
<dbReference type="Proteomes" id="UP000663586">
    <property type="component" value="Chromosome"/>
</dbReference>
<name>A0A897MQL2_9EURY</name>
<dbReference type="KEGG" id="hara:AArcS_0037"/>
<keyword evidence="2" id="KW-1185">Reference proteome</keyword>
<sequence length="255" mass="27650">MRADDDGHYDDAIASLADRNYTAAGDAYTRAGRRVLSGPRANSSPFDDDEHGWVGIGLSYLCTASICYRVAGQQARATHRAVEGVAVSRDLAAVTDHAAQRACFEELIADLHVAGDLNGVDEAYDDAVTAYRDAGAGIDDPQRWATTPLFEAAATPLTQVARSLADGEIAIEWEQLHGSDPADQAAFLAERARYKRRRFPSLLDRVVEGGYLAAPRGSTEYDTDHHYCPNCESTSVNWIGDDVLCLRCSSVARPQ</sequence>
<dbReference type="EMBL" id="CP064786">
    <property type="protein sequence ID" value="QSG01279.1"/>
    <property type="molecule type" value="Genomic_DNA"/>
</dbReference>
<proteinExistence type="predicted"/>
<gene>
    <name evidence="1" type="ORF">AArcS_0037</name>
</gene>
<evidence type="ECO:0000313" key="2">
    <source>
        <dbReference type="Proteomes" id="UP000663586"/>
    </source>
</evidence>
<dbReference type="RefSeq" id="WP_238478414.1">
    <property type="nucleotide sequence ID" value="NZ_CP064786.1"/>
</dbReference>
<evidence type="ECO:0000313" key="1">
    <source>
        <dbReference type="EMBL" id="QSG01279.1"/>
    </source>
</evidence>